<evidence type="ECO:0000256" key="2">
    <source>
        <dbReference type="ARBA" id="ARBA00022980"/>
    </source>
</evidence>
<dbReference type="EMBL" id="JABFAA010000006">
    <property type="protein sequence ID" value="MBA0684017.1"/>
    <property type="molecule type" value="Genomic_DNA"/>
</dbReference>
<dbReference type="PANTHER" id="PTHR12220:SF13">
    <property type="entry name" value="LARGE RIBOSOMAL SUBUNIT PROTEIN UL16M"/>
    <property type="match status" value="1"/>
</dbReference>
<dbReference type="InterPro" id="IPR016180">
    <property type="entry name" value="Ribosomal_uL16_dom"/>
</dbReference>
<dbReference type="CDD" id="cd01433">
    <property type="entry name" value="Ribosomal_L16_L10e"/>
    <property type="match status" value="1"/>
</dbReference>
<dbReference type="PRINTS" id="PR00060">
    <property type="entry name" value="RIBOSOMALL16"/>
</dbReference>
<comment type="similarity">
    <text evidence="1 4">Belongs to the universal ribosomal protein uL16 family.</text>
</comment>
<dbReference type="InterPro" id="IPR047873">
    <property type="entry name" value="Ribosomal_uL16"/>
</dbReference>
<comment type="caution">
    <text evidence="5">The sequence shown here is derived from an EMBL/GenBank/DDBJ whole genome shotgun (WGS) entry which is preliminary data.</text>
</comment>
<keyword evidence="6" id="KW-1185">Reference proteome</keyword>
<dbReference type="GO" id="GO:0003735">
    <property type="term" value="F:structural constituent of ribosome"/>
    <property type="evidence" value="ECO:0007669"/>
    <property type="project" value="InterPro"/>
</dbReference>
<protein>
    <recommendedName>
        <fullName evidence="7">Ribosomal protein L10e/L16 domain-containing protein</fullName>
    </recommendedName>
</protein>
<evidence type="ECO:0000256" key="4">
    <source>
        <dbReference type="RuleBase" id="RU004413"/>
    </source>
</evidence>
<evidence type="ECO:0000313" key="6">
    <source>
        <dbReference type="Proteomes" id="UP000593577"/>
    </source>
</evidence>
<evidence type="ECO:0000256" key="3">
    <source>
        <dbReference type="ARBA" id="ARBA00023274"/>
    </source>
</evidence>
<sequence length="88" mass="9732">MTRNVSRGGKIWVCIFLDKPATVRPTEICMGSGKGSPEYWVAVIKPGRILYEMNGVAENIARMPISITAHCNCRTTKAEKSKYGVETI</sequence>
<dbReference type="InterPro" id="IPR000114">
    <property type="entry name" value="Ribosomal_uL16_bact-type"/>
</dbReference>
<dbReference type="AlphaFoldDB" id="A0A7J8X9P1"/>
<organism evidence="5 6">
    <name type="scientific">Gossypium aridum</name>
    <name type="common">American cotton</name>
    <name type="synonym">Erioxylum aridum</name>
    <dbReference type="NCBI Taxonomy" id="34290"/>
    <lineage>
        <taxon>Eukaryota</taxon>
        <taxon>Viridiplantae</taxon>
        <taxon>Streptophyta</taxon>
        <taxon>Embryophyta</taxon>
        <taxon>Tracheophyta</taxon>
        <taxon>Spermatophyta</taxon>
        <taxon>Magnoliopsida</taxon>
        <taxon>eudicotyledons</taxon>
        <taxon>Gunneridae</taxon>
        <taxon>Pentapetalae</taxon>
        <taxon>rosids</taxon>
        <taxon>malvids</taxon>
        <taxon>Malvales</taxon>
        <taxon>Malvaceae</taxon>
        <taxon>Malvoideae</taxon>
        <taxon>Gossypium</taxon>
    </lineage>
</organism>
<evidence type="ECO:0000313" key="5">
    <source>
        <dbReference type="EMBL" id="MBA0684017.1"/>
    </source>
</evidence>
<dbReference type="GO" id="GO:0019843">
    <property type="term" value="F:rRNA binding"/>
    <property type="evidence" value="ECO:0007669"/>
    <property type="project" value="InterPro"/>
</dbReference>
<proteinExistence type="inferred from homology"/>
<reference evidence="5 6" key="1">
    <citation type="journal article" date="2019" name="Genome Biol. Evol.">
        <title>Insights into the evolution of the New World diploid cottons (Gossypium, subgenus Houzingenia) based on genome sequencing.</title>
        <authorList>
            <person name="Grover C.E."/>
            <person name="Arick M.A. 2nd"/>
            <person name="Thrash A."/>
            <person name="Conover J.L."/>
            <person name="Sanders W.S."/>
            <person name="Peterson D.G."/>
            <person name="Frelichowski J.E."/>
            <person name="Scheffler J.A."/>
            <person name="Scheffler B.E."/>
            <person name="Wendel J.F."/>
        </authorList>
    </citation>
    <scope>NUCLEOTIDE SEQUENCE [LARGE SCALE GENOMIC DNA]</scope>
    <source>
        <strain evidence="5">185</strain>
        <tissue evidence="5">Leaf</tissue>
    </source>
</reference>
<dbReference type="Proteomes" id="UP000593577">
    <property type="component" value="Unassembled WGS sequence"/>
</dbReference>
<dbReference type="SUPFAM" id="SSF54686">
    <property type="entry name" value="Ribosomal protein L16p/L10e"/>
    <property type="match status" value="1"/>
</dbReference>
<dbReference type="Gene3D" id="3.90.1170.10">
    <property type="entry name" value="Ribosomal protein L10e/L16"/>
    <property type="match status" value="1"/>
</dbReference>
<dbReference type="InterPro" id="IPR036920">
    <property type="entry name" value="Ribosomal_uL16_sf"/>
</dbReference>
<name>A0A7J8X9P1_GOSAI</name>
<accession>A0A7J8X9P1</accession>
<dbReference type="GO" id="GO:0005762">
    <property type="term" value="C:mitochondrial large ribosomal subunit"/>
    <property type="evidence" value="ECO:0007669"/>
    <property type="project" value="TreeGrafter"/>
</dbReference>
<dbReference type="NCBIfam" id="TIGR01164">
    <property type="entry name" value="rplP_bact"/>
    <property type="match status" value="1"/>
</dbReference>
<keyword evidence="2 4" id="KW-0689">Ribosomal protein</keyword>
<dbReference type="GO" id="GO:0032543">
    <property type="term" value="P:mitochondrial translation"/>
    <property type="evidence" value="ECO:0007669"/>
    <property type="project" value="TreeGrafter"/>
</dbReference>
<evidence type="ECO:0000256" key="1">
    <source>
        <dbReference type="ARBA" id="ARBA00008931"/>
    </source>
</evidence>
<evidence type="ECO:0008006" key="7">
    <source>
        <dbReference type="Google" id="ProtNLM"/>
    </source>
</evidence>
<dbReference type="Pfam" id="PF00252">
    <property type="entry name" value="Ribosomal_L16"/>
    <property type="match status" value="1"/>
</dbReference>
<gene>
    <name evidence="5" type="ORF">Goari_025631</name>
</gene>
<keyword evidence="3 4" id="KW-0687">Ribonucleoprotein</keyword>
<dbReference type="PANTHER" id="PTHR12220">
    <property type="entry name" value="50S/60S RIBOSOMAL PROTEIN L16"/>
    <property type="match status" value="1"/>
</dbReference>